<sequence length="497" mass="55326">MEEDEYEEDIDEDEHEDGGGTKGEDDVVDLAEEEEDDEAGRRRGRVVGRRDRAVVARGHVVSADSVQVYRGADVGSNKPTRIELGITPHHLIDVVDLLESSPSSPSPAPSSSSSYNAADWMDDARYWLVRGMPDAVRPTECAARRAAGAIDAFRSRRRVDDDGRGSEDGTAAGISAGSGGDDDAAATTAAEAEAEDVASWEVASAHVSSLGPLFARRVRKLPGRDWYRLRRLLEVAYTISSSKIGHSNDGDGERVRSEEEREREILRDLTEGEVYTGLRSGSLSDLGYDVRCFFLCQSDRMTHFHVVDERCERMLMSGLLRETADLCVSGALSDESQALQYLERADVRRNDVDAFAGFLDDFKSATRQYAKKQMQWFRRDNEFAFVPIRMDDDKDERVRNAAEIIADLCKMRREDFDAELNSSSTKNDDGTGDGGGGPPNTDIVQDRQPYNERQGKTMKFFISKRVHLVDGTDELTRVMAEADECTDLVQGFTRERC</sequence>
<accession>A0ABD3N1L3</accession>
<evidence type="ECO:0000256" key="1">
    <source>
        <dbReference type="ARBA" id="ARBA00005842"/>
    </source>
</evidence>
<dbReference type="GO" id="GO:0016740">
    <property type="term" value="F:transferase activity"/>
    <property type="evidence" value="ECO:0007669"/>
    <property type="project" value="UniProtKB-KW"/>
</dbReference>
<evidence type="ECO:0000256" key="5">
    <source>
        <dbReference type="SAM" id="MobiDB-lite"/>
    </source>
</evidence>
<evidence type="ECO:0000313" key="7">
    <source>
        <dbReference type="Proteomes" id="UP001530315"/>
    </source>
</evidence>
<keyword evidence="4" id="KW-0067">ATP-binding</keyword>
<keyword evidence="3" id="KW-0547">Nucleotide-binding</keyword>
<evidence type="ECO:0000256" key="2">
    <source>
        <dbReference type="ARBA" id="ARBA00022679"/>
    </source>
</evidence>
<protein>
    <recommendedName>
        <fullName evidence="8">tRNA dimethylallyltransferase</fullName>
    </recommendedName>
</protein>
<name>A0ABD3N1L3_9STRA</name>
<dbReference type="PANTHER" id="PTHR11088">
    <property type="entry name" value="TRNA DIMETHYLALLYLTRANSFERASE"/>
    <property type="match status" value="1"/>
</dbReference>
<feature type="compositionally biased region" description="Acidic residues" evidence="5">
    <location>
        <begin position="26"/>
        <end position="38"/>
    </location>
</feature>
<dbReference type="Proteomes" id="UP001530315">
    <property type="component" value="Unassembled WGS sequence"/>
</dbReference>
<keyword evidence="2" id="KW-0808">Transferase</keyword>
<dbReference type="PANTHER" id="PTHR11088:SF60">
    <property type="entry name" value="TRNA DIMETHYLALLYLTRANSFERASE"/>
    <property type="match status" value="1"/>
</dbReference>
<organism evidence="6 7">
    <name type="scientific">Stephanodiscus triporus</name>
    <dbReference type="NCBI Taxonomy" id="2934178"/>
    <lineage>
        <taxon>Eukaryota</taxon>
        <taxon>Sar</taxon>
        <taxon>Stramenopiles</taxon>
        <taxon>Ochrophyta</taxon>
        <taxon>Bacillariophyta</taxon>
        <taxon>Coscinodiscophyceae</taxon>
        <taxon>Thalassiosirophycidae</taxon>
        <taxon>Stephanodiscales</taxon>
        <taxon>Stephanodiscaceae</taxon>
        <taxon>Stephanodiscus</taxon>
    </lineage>
</organism>
<feature type="compositionally biased region" description="Basic and acidic residues" evidence="5">
    <location>
        <begin position="158"/>
        <end position="167"/>
    </location>
</feature>
<evidence type="ECO:0000256" key="3">
    <source>
        <dbReference type="ARBA" id="ARBA00022741"/>
    </source>
</evidence>
<feature type="region of interest" description="Disordered" evidence="5">
    <location>
        <begin position="157"/>
        <end position="192"/>
    </location>
</feature>
<dbReference type="EMBL" id="JALLAZ020001655">
    <property type="protein sequence ID" value="KAL3769514.1"/>
    <property type="molecule type" value="Genomic_DNA"/>
</dbReference>
<proteinExistence type="inferred from homology"/>
<reference evidence="6 7" key="1">
    <citation type="submission" date="2024-10" db="EMBL/GenBank/DDBJ databases">
        <title>Updated reference genomes for cyclostephanoid diatoms.</title>
        <authorList>
            <person name="Roberts W.R."/>
            <person name="Alverson A.J."/>
        </authorList>
    </citation>
    <scope>NUCLEOTIDE SEQUENCE [LARGE SCALE GENOMIC DNA]</scope>
    <source>
        <strain evidence="6 7">AJA276-08</strain>
    </source>
</reference>
<feature type="compositionally biased region" description="Acidic residues" evidence="5">
    <location>
        <begin position="1"/>
        <end position="16"/>
    </location>
</feature>
<keyword evidence="7" id="KW-1185">Reference proteome</keyword>
<dbReference type="Gene3D" id="3.40.50.300">
    <property type="entry name" value="P-loop containing nucleotide triphosphate hydrolases"/>
    <property type="match status" value="2"/>
</dbReference>
<gene>
    <name evidence="6" type="ORF">ACHAW5_001247</name>
</gene>
<evidence type="ECO:0000256" key="4">
    <source>
        <dbReference type="ARBA" id="ARBA00022840"/>
    </source>
</evidence>
<evidence type="ECO:0000313" key="6">
    <source>
        <dbReference type="EMBL" id="KAL3769514.1"/>
    </source>
</evidence>
<dbReference type="InterPro" id="IPR027417">
    <property type="entry name" value="P-loop_NTPase"/>
</dbReference>
<dbReference type="AlphaFoldDB" id="A0ABD3N1L3"/>
<dbReference type="InterPro" id="IPR039657">
    <property type="entry name" value="Dimethylallyltransferase"/>
</dbReference>
<comment type="caution">
    <text evidence="6">The sequence shown here is derived from an EMBL/GenBank/DDBJ whole genome shotgun (WGS) entry which is preliminary data.</text>
</comment>
<feature type="region of interest" description="Disordered" evidence="5">
    <location>
        <begin position="419"/>
        <end position="447"/>
    </location>
</feature>
<dbReference type="Pfam" id="PF01715">
    <property type="entry name" value="IPPT"/>
    <property type="match status" value="2"/>
</dbReference>
<feature type="region of interest" description="Disordered" evidence="5">
    <location>
        <begin position="1"/>
        <end position="48"/>
    </location>
</feature>
<comment type="similarity">
    <text evidence="1">Belongs to the IPP transferase family.</text>
</comment>
<dbReference type="GO" id="GO:0005524">
    <property type="term" value="F:ATP binding"/>
    <property type="evidence" value="ECO:0007669"/>
    <property type="project" value="UniProtKB-KW"/>
</dbReference>
<evidence type="ECO:0008006" key="8">
    <source>
        <dbReference type="Google" id="ProtNLM"/>
    </source>
</evidence>